<dbReference type="Gene3D" id="2.30.290.10">
    <property type="entry name" value="BH3618-like"/>
    <property type="match status" value="1"/>
</dbReference>
<name>A0A150LA75_9BACI</name>
<evidence type="ECO:0000256" key="3">
    <source>
        <dbReference type="ARBA" id="ARBA00022845"/>
    </source>
</evidence>
<evidence type="ECO:0000256" key="4">
    <source>
        <dbReference type="HAMAP-Rule" id="MF_01185"/>
    </source>
</evidence>
<reference evidence="6 8" key="2">
    <citation type="submission" date="2020-12" db="EMBL/GenBank/DDBJ databases">
        <title>Taxonomic evaluation of the Bacillus sporothermodurans group of bacteria based on whole genome sequences.</title>
        <authorList>
            <person name="Fiedler G."/>
            <person name="Herbstmann A.-D."/>
            <person name="Doll E."/>
            <person name="Wenning M."/>
            <person name="Brinks E."/>
            <person name="Kabisch J."/>
            <person name="Breitenwieser F."/>
            <person name="Lappann M."/>
            <person name="Boehnlein C."/>
            <person name="Franz C."/>
        </authorList>
    </citation>
    <scope>NUCLEOTIDE SEQUENCE [LARGE SCALE GENOMIC DNA]</scope>
    <source>
        <strain evidence="6 8">DSM 10599</strain>
    </source>
</reference>
<dbReference type="Proteomes" id="UP000595512">
    <property type="component" value="Chromosome"/>
</dbReference>
<dbReference type="STRING" id="46224.B4102_2701"/>
<dbReference type="PATRIC" id="fig|46224.3.peg.1903"/>
<dbReference type="PANTHER" id="PTHR39190">
    <property type="entry name" value="FLAGELLAR ASSEMBLY FACTOR FLIW"/>
    <property type="match status" value="1"/>
</dbReference>
<accession>A0A150LA75</accession>
<organism evidence="5 7">
    <name type="scientific">Heyndrickxia sporothermodurans</name>
    <dbReference type="NCBI Taxonomy" id="46224"/>
    <lineage>
        <taxon>Bacteria</taxon>
        <taxon>Bacillati</taxon>
        <taxon>Bacillota</taxon>
        <taxon>Bacilli</taxon>
        <taxon>Bacillales</taxon>
        <taxon>Bacillaceae</taxon>
        <taxon>Heyndrickxia</taxon>
    </lineage>
</organism>
<keyword evidence="7" id="KW-1185">Reference proteome</keyword>
<dbReference type="GeneID" id="62497007"/>
<protein>
    <recommendedName>
        <fullName evidence="4">Flagellar assembly factor FliW</fullName>
    </recommendedName>
</protein>
<dbReference type="AlphaFoldDB" id="A0A150LA75"/>
<dbReference type="GO" id="GO:0005737">
    <property type="term" value="C:cytoplasm"/>
    <property type="evidence" value="ECO:0007669"/>
    <property type="project" value="UniProtKB-SubCell"/>
</dbReference>
<keyword evidence="6" id="KW-0969">Cilium</keyword>
<reference evidence="5 7" key="1">
    <citation type="submission" date="2016-01" db="EMBL/GenBank/DDBJ databases">
        <title>Genome Sequences of Twelve Sporeforming Bacillus Species Isolated from Foods.</title>
        <authorList>
            <person name="Berendsen E.M."/>
            <person name="Wells-Bennik M.H."/>
            <person name="Krawcyk A.O."/>
            <person name="De Jong A."/>
            <person name="Holsappel S."/>
            <person name="Eijlander R.T."/>
            <person name="Kuipers O.P."/>
        </authorList>
    </citation>
    <scope>NUCLEOTIDE SEQUENCE [LARGE SCALE GENOMIC DNA]</scope>
    <source>
        <strain evidence="5 7">B4102</strain>
    </source>
</reference>
<comment type="subunit">
    <text evidence="4">Interacts with translational regulator CsrA and flagellin(s).</text>
</comment>
<proteinExistence type="inferred from homology"/>
<dbReference type="EMBL" id="LQYN01000026">
    <property type="protein sequence ID" value="KYD09174.1"/>
    <property type="molecule type" value="Genomic_DNA"/>
</dbReference>
<keyword evidence="6" id="KW-0966">Cell projection</keyword>
<keyword evidence="1 4" id="KW-0963">Cytoplasm</keyword>
<dbReference type="PANTHER" id="PTHR39190:SF1">
    <property type="entry name" value="FLAGELLAR ASSEMBLY FACTOR FLIW"/>
    <property type="match status" value="1"/>
</dbReference>
<comment type="function">
    <text evidence="4">Acts as an anti-CsrA protein, binds CsrA and prevents it from repressing translation of its target genes, one of which is flagellin. Binds to flagellin and participates in the assembly of the flagellum.</text>
</comment>
<keyword evidence="4" id="KW-0143">Chaperone</keyword>
<evidence type="ECO:0000313" key="6">
    <source>
        <dbReference type="EMBL" id="QQX23554.1"/>
    </source>
</evidence>
<dbReference type="InterPro" id="IPR003775">
    <property type="entry name" value="Flagellar_assembly_factor_FliW"/>
</dbReference>
<evidence type="ECO:0000256" key="2">
    <source>
        <dbReference type="ARBA" id="ARBA00022795"/>
    </source>
</evidence>
<evidence type="ECO:0000313" key="5">
    <source>
        <dbReference type="EMBL" id="KYD09174.1"/>
    </source>
</evidence>
<dbReference type="InterPro" id="IPR024046">
    <property type="entry name" value="Flagellar_assmbl_FliW_dom_sf"/>
</dbReference>
<evidence type="ECO:0000313" key="7">
    <source>
        <dbReference type="Proteomes" id="UP000075666"/>
    </source>
</evidence>
<comment type="subcellular location">
    <subcellularLocation>
        <location evidence="4">Cytoplasm</location>
    </subcellularLocation>
</comment>
<dbReference type="KEGG" id="hspo:JGZ69_11415"/>
<keyword evidence="2 4" id="KW-1005">Bacterial flagellum biogenesis</keyword>
<evidence type="ECO:0000256" key="1">
    <source>
        <dbReference type="ARBA" id="ARBA00022490"/>
    </source>
</evidence>
<gene>
    <name evidence="4 6" type="primary">fliW</name>
    <name evidence="5" type="ORF">B4102_2701</name>
    <name evidence="6" type="ORF">JGZ69_11415</name>
</gene>
<dbReference type="HAMAP" id="MF_01185">
    <property type="entry name" value="FliW"/>
    <property type="match status" value="1"/>
</dbReference>
<keyword evidence="3 4" id="KW-0810">Translation regulation</keyword>
<dbReference type="OrthoDB" id="9801235at2"/>
<dbReference type="RefSeq" id="WP_066229120.1">
    <property type="nucleotide sequence ID" value="NZ_CP066701.1"/>
</dbReference>
<dbReference type="EMBL" id="CP066701">
    <property type="protein sequence ID" value="QQX23554.1"/>
    <property type="molecule type" value="Genomic_DNA"/>
</dbReference>
<sequence>MKIETKYHGETEINEKDVLHFEKGIPGFPEEYKFILLPLPDQALFTIMQSLQTAGLAFVLTSPFNFIDKYEFSLDESTMEQLSIESQEDISVFTIVTVQDPFEKTTANLQAPIVLNIKNNKAKQVILNDSPYKIKHPLFEQLVKG</sequence>
<dbReference type="NCBIfam" id="NF009793">
    <property type="entry name" value="PRK13285.1-1"/>
    <property type="match status" value="1"/>
</dbReference>
<keyword evidence="6" id="KW-0282">Flagellum</keyword>
<dbReference type="GO" id="GO:0006417">
    <property type="term" value="P:regulation of translation"/>
    <property type="evidence" value="ECO:0007669"/>
    <property type="project" value="UniProtKB-KW"/>
</dbReference>
<dbReference type="Proteomes" id="UP000075666">
    <property type="component" value="Unassembled WGS sequence"/>
</dbReference>
<comment type="similarity">
    <text evidence="4">Belongs to the FliW family.</text>
</comment>
<dbReference type="SUPFAM" id="SSF141457">
    <property type="entry name" value="BH3618-like"/>
    <property type="match status" value="1"/>
</dbReference>
<dbReference type="Pfam" id="PF02623">
    <property type="entry name" value="FliW"/>
    <property type="match status" value="1"/>
</dbReference>
<evidence type="ECO:0000313" key="8">
    <source>
        <dbReference type="Proteomes" id="UP000595512"/>
    </source>
</evidence>
<dbReference type="GO" id="GO:0044780">
    <property type="term" value="P:bacterial-type flagellum assembly"/>
    <property type="evidence" value="ECO:0007669"/>
    <property type="project" value="UniProtKB-UniRule"/>
</dbReference>